<evidence type="ECO:0000259" key="2">
    <source>
        <dbReference type="PROSITE" id="PS01148"/>
    </source>
</evidence>
<name>A0A7V1EGY0_UNCW3</name>
<evidence type="ECO:0000256" key="1">
    <source>
        <dbReference type="ARBA" id="ARBA00008984"/>
    </source>
</evidence>
<accession>A0A7V1EGY0</accession>
<sequence>MENIKKTLDTQGLSCPMPIVKLSQAMKDMKMGEVIEVLASDPSFIPDVEAWCRKTEHKLIKIDESGGIIKAYIEKVK</sequence>
<protein>
    <recommendedName>
        <fullName evidence="2">UPF0033 domain-containing protein</fullName>
    </recommendedName>
</protein>
<evidence type="ECO:0000313" key="3">
    <source>
        <dbReference type="EMBL" id="HDY57991.1"/>
    </source>
</evidence>
<reference evidence="3" key="1">
    <citation type="journal article" date="2020" name="mSystems">
        <title>Genome- and Community-Level Interaction Insights into Carbon Utilization and Element Cycling Functions of Hydrothermarchaeota in Hydrothermal Sediment.</title>
        <authorList>
            <person name="Zhou Z."/>
            <person name="Liu Y."/>
            <person name="Xu W."/>
            <person name="Pan J."/>
            <person name="Luo Z.H."/>
            <person name="Li M."/>
        </authorList>
    </citation>
    <scope>NUCLEOTIDE SEQUENCE [LARGE SCALE GENOMIC DNA]</scope>
    <source>
        <strain evidence="3">SpSt-258</strain>
    </source>
</reference>
<comment type="similarity">
    <text evidence="1">Belongs to the sulfur carrier protein TusA family.</text>
</comment>
<feature type="domain" description="UPF0033" evidence="2">
    <location>
        <begin position="8"/>
        <end position="32"/>
    </location>
</feature>
<organism evidence="3">
    <name type="scientific">candidate division WOR-3 bacterium</name>
    <dbReference type="NCBI Taxonomy" id="2052148"/>
    <lineage>
        <taxon>Bacteria</taxon>
        <taxon>Bacteria division WOR-3</taxon>
    </lineage>
</organism>
<dbReference type="Pfam" id="PF01206">
    <property type="entry name" value="TusA"/>
    <property type="match status" value="1"/>
</dbReference>
<dbReference type="SUPFAM" id="SSF64307">
    <property type="entry name" value="SirA-like"/>
    <property type="match status" value="1"/>
</dbReference>
<gene>
    <name evidence="3" type="ORF">ENP86_00310</name>
</gene>
<dbReference type="AlphaFoldDB" id="A0A7V1EGY0"/>
<dbReference type="EMBL" id="DSKY01000002">
    <property type="protein sequence ID" value="HDY57991.1"/>
    <property type="molecule type" value="Genomic_DNA"/>
</dbReference>
<dbReference type="InterPro" id="IPR001455">
    <property type="entry name" value="TusA-like"/>
</dbReference>
<comment type="caution">
    <text evidence="3">The sequence shown here is derived from an EMBL/GenBank/DDBJ whole genome shotgun (WGS) entry which is preliminary data.</text>
</comment>
<proteinExistence type="inferred from homology"/>
<dbReference type="PANTHER" id="PTHR33279:SF6">
    <property type="entry name" value="SULFUR CARRIER PROTEIN YEDF-RELATED"/>
    <property type="match status" value="1"/>
</dbReference>
<dbReference type="PANTHER" id="PTHR33279">
    <property type="entry name" value="SULFUR CARRIER PROTEIN YEDF-RELATED"/>
    <property type="match status" value="1"/>
</dbReference>
<dbReference type="InterPro" id="IPR036868">
    <property type="entry name" value="TusA-like_sf"/>
</dbReference>
<dbReference type="Gene3D" id="3.30.110.40">
    <property type="entry name" value="TusA-like domain"/>
    <property type="match status" value="1"/>
</dbReference>
<dbReference type="PROSITE" id="PS01148">
    <property type="entry name" value="UPF0033"/>
    <property type="match status" value="1"/>
</dbReference>